<organism evidence="2 3">
    <name type="scientific">Clavibacter michiganensis subsp. michiganensis</name>
    <dbReference type="NCBI Taxonomy" id="33013"/>
    <lineage>
        <taxon>Bacteria</taxon>
        <taxon>Bacillati</taxon>
        <taxon>Actinomycetota</taxon>
        <taxon>Actinomycetes</taxon>
        <taxon>Micrococcales</taxon>
        <taxon>Microbacteriaceae</taxon>
        <taxon>Clavibacter</taxon>
    </lineage>
</organism>
<evidence type="ECO:0000256" key="1">
    <source>
        <dbReference type="SAM" id="MobiDB-lite"/>
    </source>
</evidence>
<evidence type="ECO:0000313" key="3">
    <source>
        <dbReference type="Proteomes" id="UP000195062"/>
    </source>
</evidence>
<comment type="caution">
    <text evidence="2">The sequence shown here is derived from an EMBL/GenBank/DDBJ whole genome shotgun (WGS) entry which is preliminary data.</text>
</comment>
<reference evidence="2 3" key="1">
    <citation type="submission" date="2016-08" db="EMBL/GenBank/DDBJ databases">
        <title>Genome sequence of Clavibacter michiganensis subsp. michiganensis strain CASJ007.</title>
        <authorList>
            <person name="Thapa S.P."/>
            <person name="Coaker G."/>
        </authorList>
    </citation>
    <scope>NUCLEOTIDE SEQUENCE [LARGE SCALE GENOMIC DNA]</scope>
    <source>
        <strain evidence="2">CASJ007</strain>
    </source>
</reference>
<gene>
    <name evidence="2" type="ORF">CMMCAS07_06850</name>
</gene>
<feature type="compositionally biased region" description="Gly residues" evidence="1">
    <location>
        <begin position="116"/>
        <end position="126"/>
    </location>
</feature>
<dbReference type="EMBL" id="MDHH01000001">
    <property type="protein sequence ID" value="OUE04647.1"/>
    <property type="molecule type" value="Genomic_DNA"/>
</dbReference>
<proteinExistence type="predicted"/>
<sequence length="139" mass="14821">MSSRVPTGAVVPIDGVCTTNQRPPDAWKRSVTATRAVRRTVAAHIRTVRRRIVREVRAARRVAPRTGRTGEAGSRSASSVTRSSSMRSSSRAAIAESVARSWMSVMGTSRVEGCGPPLGGPAGDPAGGLADWARRRRSR</sequence>
<feature type="compositionally biased region" description="Low complexity" evidence="1">
    <location>
        <begin position="64"/>
        <end position="94"/>
    </location>
</feature>
<protein>
    <submittedName>
        <fullName evidence="2">Uncharacterized protein</fullName>
    </submittedName>
</protein>
<dbReference type="Proteomes" id="UP000195062">
    <property type="component" value="Unassembled WGS sequence"/>
</dbReference>
<accession>A0A251XMF8</accession>
<evidence type="ECO:0000313" key="2">
    <source>
        <dbReference type="EMBL" id="OUE04647.1"/>
    </source>
</evidence>
<feature type="region of interest" description="Disordered" evidence="1">
    <location>
        <begin position="112"/>
        <end position="139"/>
    </location>
</feature>
<keyword evidence="3" id="KW-1185">Reference proteome</keyword>
<dbReference type="AlphaFoldDB" id="A0A251XMF8"/>
<name>A0A251XMF8_CLAMM</name>
<feature type="region of interest" description="Disordered" evidence="1">
    <location>
        <begin position="59"/>
        <end position="94"/>
    </location>
</feature>